<dbReference type="InterPro" id="IPR018946">
    <property type="entry name" value="PhoD-like_MPP"/>
</dbReference>
<sequence>MKRIVSAIVVAGLAACQAPGPITIPGITRAPQSAEDALDAYYRTLPEEFYPTAPAGLPLPSKDSVLSRVLVGSCHDEEEAGPSDTLQRIAAEDADLFLMIGDNVYGDKDGMSYATNQAELDELRESFADLAARSDFQAVRASHPMMVAWDDHDYGANDAGREFPFRRLAERVHERFWGIENMDVGAWPGTYYARSFGPEGQRTQIIMLDTRFFRSPLTATDEYGVTGKERYIQSSDPNQDMLGNDQWTWLENQLQKPADLRLIVSSIQVLPTDGHGWESWSRLPAEQQRLYSLISETGANGVVFVSGDRHASFLYRSETALPYPAYELTASSLNVSFQDTTDEMDSAQVGEGFSQDNYGAIGIDWAAGSVDLEIKNAAGETVRQTTAQFR</sequence>
<evidence type="ECO:0000259" key="1">
    <source>
        <dbReference type="Pfam" id="PF09423"/>
    </source>
</evidence>
<gene>
    <name evidence="2" type="ORF">MGWOODY_Hyp1449</name>
</gene>
<accession>A0A160U1H1</accession>
<protein>
    <submittedName>
        <fullName evidence="2">Phosphodiesterase/alkaline phosphatase D-like protein</fullName>
    </submittedName>
</protein>
<dbReference type="PROSITE" id="PS51257">
    <property type="entry name" value="PROKAR_LIPOPROTEIN"/>
    <property type="match status" value="1"/>
</dbReference>
<dbReference type="Pfam" id="PF09423">
    <property type="entry name" value="PhoD"/>
    <property type="match status" value="1"/>
</dbReference>
<evidence type="ECO:0000313" key="2">
    <source>
        <dbReference type="EMBL" id="CUS56987.1"/>
    </source>
</evidence>
<dbReference type="PANTHER" id="PTHR33987:SF1">
    <property type="entry name" value="CALCINEURIN-LIKE METALLO-PHOSPHOESTERASE SUPERFAMILY PROTEIN"/>
    <property type="match status" value="1"/>
</dbReference>
<name>A0A160U1H1_9ZZZZ</name>
<dbReference type="Gene3D" id="3.60.21.70">
    <property type="entry name" value="PhoD-like phosphatase"/>
    <property type="match status" value="1"/>
</dbReference>
<reference evidence="2" key="1">
    <citation type="submission" date="2015-10" db="EMBL/GenBank/DDBJ databases">
        <authorList>
            <person name="Gilbert D.G."/>
        </authorList>
    </citation>
    <scope>NUCLEOTIDE SEQUENCE</scope>
</reference>
<dbReference type="CDD" id="cd07389">
    <property type="entry name" value="MPP_PhoD"/>
    <property type="match status" value="1"/>
</dbReference>
<dbReference type="InterPro" id="IPR029052">
    <property type="entry name" value="Metallo-depent_PP-like"/>
</dbReference>
<dbReference type="PANTHER" id="PTHR33987">
    <property type="entry name" value="CALCINEURIN-LIKE METALLO-PHOSPHOESTERASE SUPERFAMILY PROTEIN"/>
    <property type="match status" value="1"/>
</dbReference>
<dbReference type="AlphaFoldDB" id="A0A160U1H1"/>
<dbReference type="EMBL" id="CZQD01000034">
    <property type="protein sequence ID" value="CUS56987.1"/>
    <property type="molecule type" value="Genomic_DNA"/>
</dbReference>
<organism evidence="2">
    <name type="scientific">hydrothermal vent metagenome</name>
    <dbReference type="NCBI Taxonomy" id="652676"/>
    <lineage>
        <taxon>unclassified sequences</taxon>
        <taxon>metagenomes</taxon>
        <taxon>ecological metagenomes</taxon>
    </lineage>
</organism>
<proteinExistence type="predicted"/>
<feature type="domain" description="PhoD-like phosphatase metallophosphatase" evidence="1">
    <location>
        <begin position="71"/>
        <end position="353"/>
    </location>
</feature>
<dbReference type="SUPFAM" id="SSF56300">
    <property type="entry name" value="Metallo-dependent phosphatases"/>
    <property type="match status" value="1"/>
</dbReference>
<dbReference type="InterPro" id="IPR038607">
    <property type="entry name" value="PhoD-like_sf"/>
</dbReference>